<dbReference type="AlphaFoldDB" id="A0A9N9J348"/>
<protein>
    <submittedName>
        <fullName evidence="1">15000_t:CDS:1</fullName>
    </submittedName>
</protein>
<dbReference type="Proteomes" id="UP000789570">
    <property type="component" value="Unassembled WGS sequence"/>
</dbReference>
<feature type="non-terminal residue" evidence="1">
    <location>
        <position position="1"/>
    </location>
</feature>
<gene>
    <name evidence="1" type="ORF">FCALED_LOCUS16962</name>
</gene>
<keyword evidence="2" id="KW-1185">Reference proteome</keyword>
<dbReference type="EMBL" id="CAJVPQ010022898">
    <property type="protein sequence ID" value="CAG8761579.1"/>
    <property type="molecule type" value="Genomic_DNA"/>
</dbReference>
<sequence>NLRNLVSRWINILEDKSNEDNKNKQINSNSDDEELKINITNISNLSYSTKDQNFK</sequence>
<organism evidence="1 2">
    <name type="scientific">Funneliformis caledonium</name>
    <dbReference type="NCBI Taxonomy" id="1117310"/>
    <lineage>
        <taxon>Eukaryota</taxon>
        <taxon>Fungi</taxon>
        <taxon>Fungi incertae sedis</taxon>
        <taxon>Mucoromycota</taxon>
        <taxon>Glomeromycotina</taxon>
        <taxon>Glomeromycetes</taxon>
        <taxon>Glomerales</taxon>
        <taxon>Glomeraceae</taxon>
        <taxon>Funneliformis</taxon>
    </lineage>
</organism>
<accession>A0A9N9J348</accession>
<comment type="caution">
    <text evidence="1">The sequence shown here is derived from an EMBL/GenBank/DDBJ whole genome shotgun (WGS) entry which is preliminary data.</text>
</comment>
<proteinExistence type="predicted"/>
<evidence type="ECO:0000313" key="2">
    <source>
        <dbReference type="Proteomes" id="UP000789570"/>
    </source>
</evidence>
<evidence type="ECO:0000313" key="1">
    <source>
        <dbReference type="EMBL" id="CAG8761579.1"/>
    </source>
</evidence>
<reference evidence="1" key="1">
    <citation type="submission" date="2021-06" db="EMBL/GenBank/DDBJ databases">
        <authorList>
            <person name="Kallberg Y."/>
            <person name="Tangrot J."/>
            <person name="Rosling A."/>
        </authorList>
    </citation>
    <scope>NUCLEOTIDE SEQUENCE</scope>
    <source>
        <strain evidence="1">UK204</strain>
    </source>
</reference>
<name>A0A9N9J348_9GLOM</name>